<evidence type="ECO:0000313" key="8">
    <source>
        <dbReference type="EMBL" id="KAJ5574924.1"/>
    </source>
</evidence>
<keyword evidence="2" id="KW-0812">Transmembrane</keyword>
<protein>
    <recommendedName>
        <fullName evidence="7">LicD/FKTN/FKRP nucleotidyltransferase domain-containing protein</fullName>
    </recommendedName>
</protein>
<keyword evidence="6" id="KW-0732">Signal</keyword>
<evidence type="ECO:0000256" key="2">
    <source>
        <dbReference type="ARBA" id="ARBA00022692"/>
    </source>
</evidence>
<reference evidence="8 9" key="1">
    <citation type="journal article" date="2023" name="IMA Fungus">
        <title>Comparative genomic study of the Penicillium genus elucidates a diverse pangenome and 15 lateral gene transfer events.</title>
        <authorList>
            <person name="Petersen C."/>
            <person name="Sorensen T."/>
            <person name="Nielsen M.R."/>
            <person name="Sondergaard T.E."/>
            <person name="Sorensen J.L."/>
            <person name="Fitzpatrick D.A."/>
            <person name="Frisvad J.C."/>
            <person name="Nielsen K.L."/>
        </authorList>
    </citation>
    <scope>NUCLEOTIDE SEQUENCE [LARGE SCALE GENOMIC DNA]</scope>
    <source>
        <strain evidence="8 9">IBT 29057</strain>
    </source>
</reference>
<feature type="domain" description="LicD/FKTN/FKRP nucleotidyltransferase" evidence="7">
    <location>
        <begin position="103"/>
        <end position="208"/>
    </location>
</feature>
<dbReference type="Proteomes" id="UP001216150">
    <property type="component" value="Unassembled WGS sequence"/>
</dbReference>
<accession>A0AAD6DDS4</accession>
<evidence type="ECO:0000259" key="7">
    <source>
        <dbReference type="Pfam" id="PF04991"/>
    </source>
</evidence>
<evidence type="ECO:0000256" key="6">
    <source>
        <dbReference type="SAM" id="SignalP"/>
    </source>
</evidence>
<dbReference type="InterPro" id="IPR007074">
    <property type="entry name" value="LicD/FKTN/FKRP_NTP_transf"/>
</dbReference>
<gene>
    <name evidence="8" type="ORF">N7450_008823</name>
</gene>
<evidence type="ECO:0000256" key="1">
    <source>
        <dbReference type="ARBA" id="ARBA00004167"/>
    </source>
</evidence>
<dbReference type="PANTHER" id="PTHR15407">
    <property type="entry name" value="FUKUTIN-RELATED"/>
    <property type="match status" value="1"/>
</dbReference>
<comment type="subcellular location">
    <subcellularLocation>
        <location evidence="1">Membrane</location>
        <topology evidence="1">Single-pass membrane protein</topology>
    </subcellularLocation>
</comment>
<keyword evidence="4" id="KW-0472">Membrane</keyword>
<feature type="domain" description="LicD/FKTN/FKRP nucleotidyltransferase" evidence="7">
    <location>
        <begin position="218"/>
        <end position="256"/>
    </location>
</feature>
<dbReference type="GO" id="GO:0009100">
    <property type="term" value="P:glycoprotein metabolic process"/>
    <property type="evidence" value="ECO:0007669"/>
    <property type="project" value="UniProtKB-ARBA"/>
</dbReference>
<proteinExistence type="predicted"/>
<dbReference type="PANTHER" id="PTHR15407:SF28">
    <property type="entry name" value="RIBITOL-5-PHOSPHATE TRANSFERASE FKTN"/>
    <property type="match status" value="1"/>
</dbReference>
<feature type="region of interest" description="Disordered" evidence="5">
    <location>
        <begin position="21"/>
        <end position="43"/>
    </location>
</feature>
<dbReference type="InterPro" id="IPR009644">
    <property type="entry name" value="FKTN/MNN4/W02B3.4-1"/>
</dbReference>
<dbReference type="EMBL" id="JAQJAC010000008">
    <property type="protein sequence ID" value="KAJ5574924.1"/>
    <property type="molecule type" value="Genomic_DNA"/>
</dbReference>
<name>A0AAD6DDS4_9EURO</name>
<sequence>MRRVIVAGLALWSTAIALPSPNGSPADVDSKPDAEPQPDPTLTDPLWLNYGLNASAEYKYFHEPGRDDILGHYDSRYFKEPVSDSERAETLTNMIRAYLNFFNENELETWIAHGTLLGWWWNGKILPWDWDMDTQVPDTTLAYLADHFNHTIVEYTTPDSPIIRQYLLDINPWSRQRERGKGHNIIDARWIDIHNGLYIDITGLSRLELEHHPDIWQCKNFHKYRLIDLYPMRRTYFEGVPAKVPFAYDQVLREEYSDKALTETEFHNHTWFPELSEWVSDKDVADLSAKLSVDYE</sequence>
<dbReference type="Pfam" id="PF04991">
    <property type="entry name" value="LicD"/>
    <property type="match status" value="2"/>
</dbReference>
<evidence type="ECO:0000256" key="3">
    <source>
        <dbReference type="ARBA" id="ARBA00022989"/>
    </source>
</evidence>
<organism evidence="8 9">
    <name type="scientific">Penicillium hetheringtonii</name>
    <dbReference type="NCBI Taxonomy" id="911720"/>
    <lineage>
        <taxon>Eukaryota</taxon>
        <taxon>Fungi</taxon>
        <taxon>Dikarya</taxon>
        <taxon>Ascomycota</taxon>
        <taxon>Pezizomycotina</taxon>
        <taxon>Eurotiomycetes</taxon>
        <taxon>Eurotiomycetidae</taxon>
        <taxon>Eurotiales</taxon>
        <taxon>Aspergillaceae</taxon>
        <taxon>Penicillium</taxon>
    </lineage>
</organism>
<feature type="signal peptide" evidence="6">
    <location>
        <begin position="1"/>
        <end position="17"/>
    </location>
</feature>
<keyword evidence="9" id="KW-1185">Reference proteome</keyword>
<keyword evidence="3" id="KW-1133">Transmembrane helix</keyword>
<dbReference type="GO" id="GO:0016020">
    <property type="term" value="C:membrane"/>
    <property type="evidence" value="ECO:0007669"/>
    <property type="project" value="UniProtKB-SubCell"/>
</dbReference>
<feature type="chain" id="PRO_5042127036" description="LicD/FKTN/FKRP nucleotidyltransferase domain-containing protein" evidence="6">
    <location>
        <begin position="18"/>
        <end position="296"/>
    </location>
</feature>
<evidence type="ECO:0000256" key="5">
    <source>
        <dbReference type="SAM" id="MobiDB-lite"/>
    </source>
</evidence>
<dbReference type="AlphaFoldDB" id="A0AAD6DDS4"/>
<evidence type="ECO:0000256" key="4">
    <source>
        <dbReference type="ARBA" id="ARBA00023136"/>
    </source>
</evidence>
<comment type="caution">
    <text evidence="8">The sequence shown here is derived from an EMBL/GenBank/DDBJ whole genome shotgun (WGS) entry which is preliminary data.</text>
</comment>
<evidence type="ECO:0000313" key="9">
    <source>
        <dbReference type="Proteomes" id="UP001216150"/>
    </source>
</evidence>